<proteinExistence type="inferred from homology"/>
<dbReference type="SUPFAM" id="SSF69047">
    <property type="entry name" value="Hypothetical protein YjbJ"/>
    <property type="match status" value="1"/>
</dbReference>
<keyword evidence="2" id="KW-0812">Transmembrane</keyword>
<sequence length="95" mass="10044">MVDENTQTKAEGLLDEVSGKVKDAAGGLTGDIGLQAKGKIEQFGGQAQQEFAGLYDEGESKLEMATAFVQDRPLLSLGVATLVGTLVGWLLFSRK</sequence>
<evidence type="ECO:0000256" key="1">
    <source>
        <dbReference type="ARBA" id="ARBA00009129"/>
    </source>
</evidence>
<protein>
    <recommendedName>
        <fullName evidence="3">CsbD-like domain-containing protein</fullName>
    </recommendedName>
</protein>
<dbReference type="Proteomes" id="UP000032679">
    <property type="component" value="Unassembled WGS sequence"/>
</dbReference>
<keyword evidence="2" id="KW-0472">Membrane</keyword>
<name>A0A0D6MJ30_9PROT</name>
<evidence type="ECO:0000256" key="2">
    <source>
        <dbReference type="SAM" id="Phobius"/>
    </source>
</evidence>
<reference evidence="4 5" key="1">
    <citation type="submission" date="2012-10" db="EMBL/GenBank/DDBJ databases">
        <title>Genome sequencing of Tanticharoenia sakaeratensis NBRC 103193.</title>
        <authorList>
            <person name="Azuma Y."/>
            <person name="Hadano H."/>
            <person name="Hirakawa H."/>
            <person name="Matsushita K."/>
        </authorList>
    </citation>
    <scope>NUCLEOTIDE SEQUENCE [LARGE SCALE GENOMIC DNA]</scope>
    <source>
        <strain evidence="4 5">NBRC 103193</strain>
    </source>
</reference>
<evidence type="ECO:0000313" key="5">
    <source>
        <dbReference type="Proteomes" id="UP000032679"/>
    </source>
</evidence>
<accession>A0A0D6MJ30</accession>
<dbReference type="InterPro" id="IPR008462">
    <property type="entry name" value="CsbD"/>
</dbReference>
<comment type="similarity">
    <text evidence="1">Belongs to the UPF0337 (CsbD) family.</text>
</comment>
<gene>
    <name evidence="4" type="ORF">Tasa_010_189</name>
</gene>
<feature type="transmembrane region" description="Helical" evidence="2">
    <location>
        <begin position="74"/>
        <end position="92"/>
    </location>
</feature>
<evidence type="ECO:0000259" key="3">
    <source>
        <dbReference type="Pfam" id="PF05532"/>
    </source>
</evidence>
<dbReference type="Gene3D" id="1.10.1470.10">
    <property type="entry name" value="YjbJ"/>
    <property type="match status" value="1"/>
</dbReference>
<dbReference type="OrthoDB" id="7277769at2"/>
<comment type="caution">
    <text evidence="4">The sequence shown here is derived from an EMBL/GenBank/DDBJ whole genome shotgun (WGS) entry which is preliminary data.</text>
</comment>
<dbReference type="AlphaFoldDB" id="A0A0D6MJ30"/>
<dbReference type="EMBL" id="BALE01000010">
    <property type="protein sequence ID" value="GAN53642.1"/>
    <property type="molecule type" value="Genomic_DNA"/>
</dbReference>
<organism evidence="4 5">
    <name type="scientific">Tanticharoenia sakaeratensis NBRC 103193</name>
    <dbReference type="NCBI Taxonomy" id="1231623"/>
    <lineage>
        <taxon>Bacteria</taxon>
        <taxon>Pseudomonadati</taxon>
        <taxon>Pseudomonadota</taxon>
        <taxon>Alphaproteobacteria</taxon>
        <taxon>Acetobacterales</taxon>
        <taxon>Acetobacteraceae</taxon>
        <taxon>Tanticharoenia</taxon>
    </lineage>
</organism>
<keyword evidence="2" id="KW-1133">Transmembrane helix</keyword>
<evidence type="ECO:0000313" key="4">
    <source>
        <dbReference type="EMBL" id="GAN53642.1"/>
    </source>
</evidence>
<dbReference type="InterPro" id="IPR036629">
    <property type="entry name" value="YjbJ_sf"/>
</dbReference>
<feature type="domain" description="CsbD-like" evidence="3">
    <location>
        <begin position="9"/>
        <end position="58"/>
    </location>
</feature>
<dbReference type="Pfam" id="PF05532">
    <property type="entry name" value="CsbD"/>
    <property type="match status" value="1"/>
</dbReference>
<dbReference type="STRING" id="1231623.Tasa_010_189"/>
<dbReference type="RefSeq" id="WP_048847767.1">
    <property type="nucleotide sequence ID" value="NZ_BALE01000010.1"/>
</dbReference>
<keyword evidence="5" id="KW-1185">Reference proteome</keyword>